<dbReference type="GO" id="GO:0005549">
    <property type="term" value="F:odorant binding"/>
    <property type="evidence" value="ECO:0007669"/>
    <property type="project" value="InterPro"/>
</dbReference>
<dbReference type="OrthoDB" id="6622484at2759"/>
<comment type="similarity">
    <text evidence="2">Belongs to the PBP/GOBP family.</text>
</comment>
<dbReference type="InterPro" id="IPR036728">
    <property type="entry name" value="PBP_GOBP_sf"/>
</dbReference>
<dbReference type="Pfam" id="PF01395">
    <property type="entry name" value="PBP_GOBP"/>
    <property type="match status" value="1"/>
</dbReference>
<dbReference type="PANTHER" id="PTHR21066">
    <property type="entry name" value="ODORANT-BINDING PROTEIN 59A-RELATED"/>
    <property type="match status" value="1"/>
</dbReference>
<evidence type="ECO:0000313" key="4">
    <source>
        <dbReference type="EMBL" id="AMA98178.1"/>
    </source>
</evidence>
<dbReference type="STRING" id="6973.A0A0X8DF94"/>
<dbReference type="GO" id="GO:0005576">
    <property type="term" value="C:extracellular region"/>
    <property type="evidence" value="ECO:0007669"/>
    <property type="project" value="UniProtKB-SubCell"/>
</dbReference>
<evidence type="ECO:0000256" key="2">
    <source>
        <dbReference type="ARBA" id="ARBA00008098"/>
    </source>
</evidence>
<dbReference type="InterPro" id="IPR006170">
    <property type="entry name" value="PBP/GOBP"/>
</dbReference>
<comment type="subcellular location">
    <subcellularLocation>
        <location evidence="1">Secreted</location>
    </subcellularLocation>
</comment>
<dbReference type="PANTHER" id="PTHR21066:SF17">
    <property type="entry name" value="AGAP011368-PA"/>
    <property type="match status" value="1"/>
</dbReference>
<organism evidence="4">
    <name type="scientific">Blattella germanica</name>
    <name type="common">German cockroach</name>
    <name type="synonym">Blatta germanica</name>
    <dbReference type="NCBI Taxonomy" id="6973"/>
    <lineage>
        <taxon>Eukaryota</taxon>
        <taxon>Metazoa</taxon>
        <taxon>Ecdysozoa</taxon>
        <taxon>Arthropoda</taxon>
        <taxon>Hexapoda</taxon>
        <taxon>Insecta</taxon>
        <taxon>Pterygota</taxon>
        <taxon>Neoptera</taxon>
        <taxon>Polyneoptera</taxon>
        <taxon>Dictyoptera</taxon>
        <taxon>Blattodea</taxon>
        <taxon>Blaberoidea</taxon>
        <taxon>Blattellidae</taxon>
        <taxon>Blattella</taxon>
    </lineage>
</organism>
<dbReference type="AlphaFoldDB" id="A0A0X8DF94"/>
<proteinExistence type="evidence at transcript level"/>
<keyword evidence="3" id="KW-0964">Secreted</keyword>
<evidence type="ECO:0000256" key="3">
    <source>
        <dbReference type="ARBA" id="ARBA00022525"/>
    </source>
</evidence>
<accession>A0A0X8DF94</accession>
<dbReference type="InterPro" id="IPR052295">
    <property type="entry name" value="Odorant-binding_protein"/>
</dbReference>
<sequence>MKALHGSRVVRQAADPSVCPNDQMSFLSCCGKDSFHKDLEKQMTLMFSCAVELNITNMHPNNTDPFSCEVIQKQQEAMICLTECVTKKLNLMDDSGNLKEAEVKEMTKSQLSEDWKKEIADKAVTTCIEKTKNPPAAMAAGNHKCSLKPLLFGHCIWNEIHANCPEDKKIKSTMCTFVTEAMKQYQQK</sequence>
<dbReference type="Gene3D" id="1.10.238.270">
    <property type="match status" value="1"/>
</dbReference>
<protein>
    <submittedName>
        <fullName evidence="4">Chemosensory protein</fullName>
    </submittedName>
</protein>
<dbReference type="EMBL" id="KT381687">
    <property type="protein sequence ID" value="AMA98178.1"/>
    <property type="molecule type" value="mRNA"/>
</dbReference>
<reference evidence="4" key="1">
    <citation type="submission" date="2015-08" db="EMBL/GenBank/DDBJ databases">
        <title>Transcriptome-Based Identification and Expression Profiles of Chemosensory Genes in German Cockroach, Blattella germanica.</title>
        <authorList>
            <person name="Niu D.-J."/>
        </authorList>
    </citation>
    <scope>NUCLEOTIDE SEQUENCE</scope>
</reference>
<dbReference type="SUPFAM" id="SSF47565">
    <property type="entry name" value="Insect pheromone/odorant-binding proteins"/>
    <property type="match status" value="1"/>
</dbReference>
<name>A0A0X8DF94_BLAGE</name>
<evidence type="ECO:0000256" key="1">
    <source>
        <dbReference type="ARBA" id="ARBA00004613"/>
    </source>
</evidence>